<dbReference type="HOGENOM" id="CLU_483769_0_0_4"/>
<dbReference type="Pfam" id="PF01208">
    <property type="entry name" value="URO-D"/>
    <property type="match status" value="1"/>
</dbReference>
<gene>
    <name evidence="2" type="ordered locus">Galf_1632</name>
</gene>
<dbReference type="Pfam" id="PF02310">
    <property type="entry name" value="B12-binding"/>
    <property type="match status" value="1"/>
</dbReference>
<dbReference type="Gene3D" id="3.40.50.280">
    <property type="entry name" value="Cobalamin-binding domain"/>
    <property type="match status" value="1"/>
</dbReference>
<organism evidence="2 3">
    <name type="scientific">Gallionella capsiferriformans (strain ES-2)</name>
    <name type="common">Gallionella ferruginea capsiferriformans (strain ES-2)</name>
    <dbReference type="NCBI Taxonomy" id="395494"/>
    <lineage>
        <taxon>Bacteria</taxon>
        <taxon>Pseudomonadati</taxon>
        <taxon>Pseudomonadota</taxon>
        <taxon>Betaproteobacteria</taxon>
        <taxon>Nitrosomonadales</taxon>
        <taxon>Gallionellaceae</taxon>
        <taxon>Gallionella</taxon>
    </lineage>
</organism>
<dbReference type="Gene3D" id="3.20.20.210">
    <property type="match status" value="1"/>
</dbReference>
<dbReference type="InterPro" id="IPR038071">
    <property type="entry name" value="UROD/MetE-like_sf"/>
</dbReference>
<dbReference type="RefSeq" id="WP_013293587.1">
    <property type="nucleotide sequence ID" value="NC_014394.1"/>
</dbReference>
<dbReference type="InterPro" id="IPR006158">
    <property type="entry name" value="Cobalamin-bd"/>
</dbReference>
<dbReference type="InterPro" id="IPR000257">
    <property type="entry name" value="Uroporphyrinogen_deCOase"/>
</dbReference>
<dbReference type="GO" id="GO:0031419">
    <property type="term" value="F:cobalamin binding"/>
    <property type="evidence" value="ECO:0007669"/>
    <property type="project" value="InterPro"/>
</dbReference>
<dbReference type="InterPro" id="IPR003759">
    <property type="entry name" value="Cbl-bd_cap"/>
</dbReference>
<dbReference type="EMBL" id="CP002159">
    <property type="protein sequence ID" value="ADL55648.1"/>
    <property type="molecule type" value="Genomic_DNA"/>
</dbReference>
<dbReference type="Pfam" id="PF02607">
    <property type="entry name" value="B12-binding_2"/>
    <property type="match status" value="1"/>
</dbReference>
<evidence type="ECO:0000259" key="1">
    <source>
        <dbReference type="PROSITE" id="PS51332"/>
    </source>
</evidence>
<dbReference type="InterPro" id="IPR036724">
    <property type="entry name" value="Cobalamin-bd_sf"/>
</dbReference>
<dbReference type="PANTHER" id="PTHR47099">
    <property type="entry name" value="METHYLCOBAMIDE:COM METHYLTRANSFERASE MTBA"/>
    <property type="match status" value="1"/>
</dbReference>
<evidence type="ECO:0000313" key="2">
    <source>
        <dbReference type="EMBL" id="ADL55648.1"/>
    </source>
</evidence>
<dbReference type="GO" id="GO:0004853">
    <property type="term" value="F:uroporphyrinogen decarboxylase activity"/>
    <property type="evidence" value="ECO:0007669"/>
    <property type="project" value="InterPro"/>
</dbReference>
<dbReference type="SUPFAM" id="SSF52242">
    <property type="entry name" value="Cobalamin (vitamin B12)-binding domain"/>
    <property type="match status" value="1"/>
</dbReference>
<feature type="domain" description="B12-binding" evidence="1">
    <location>
        <begin position="90"/>
        <end position="223"/>
    </location>
</feature>
<proteinExistence type="predicted"/>
<dbReference type="PANTHER" id="PTHR47099:SF1">
    <property type="entry name" value="METHYLCOBAMIDE:COM METHYLTRANSFERASE MTBA"/>
    <property type="match status" value="1"/>
</dbReference>
<name>D9SGK1_GALCS</name>
<dbReference type="Proteomes" id="UP000001235">
    <property type="component" value="Chromosome"/>
</dbReference>
<dbReference type="GO" id="GO:0046872">
    <property type="term" value="F:metal ion binding"/>
    <property type="evidence" value="ECO:0007669"/>
    <property type="project" value="InterPro"/>
</dbReference>
<accession>D9SGK1</accession>
<reference evidence="2 3" key="1">
    <citation type="submission" date="2010-08" db="EMBL/GenBank/DDBJ databases">
        <title>Complete sequence of Gallionella capsiferriformans ES-2.</title>
        <authorList>
            <consortium name="US DOE Joint Genome Institute"/>
            <person name="Lucas S."/>
            <person name="Copeland A."/>
            <person name="Lapidus A."/>
            <person name="Cheng J.-F."/>
            <person name="Bruce D."/>
            <person name="Goodwin L."/>
            <person name="Pitluck S."/>
            <person name="Chertkov O."/>
            <person name="Davenport K.W."/>
            <person name="Detter J.C."/>
            <person name="Han C."/>
            <person name="Tapia R."/>
            <person name="Land M."/>
            <person name="Hauser L."/>
            <person name="Chang Y.-J."/>
            <person name="Jeffries C."/>
            <person name="Kyrpides N."/>
            <person name="Ivanova N."/>
            <person name="Mikhailova N."/>
            <person name="Shelobolina E.S."/>
            <person name="Picardal F."/>
            <person name="Roden E."/>
            <person name="Emerson D."/>
            <person name="Woyke T."/>
        </authorList>
    </citation>
    <scope>NUCLEOTIDE SEQUENCE [LARGE SCALE GENOMIC DNA]</scope>
    <source>
        <strain evidence="2 3">ES-2</strain>
    </source>
</reference>
<dbReference type="eggNOG" id="COG0407">
    <property type="taxonomic scope" value="Bacteria"/>
</dbReference>
<evidence type="ECO:0000313" key="3">
    <source>
        <dbReference type="Proteomes" id="UP000001235"/>
    </source>
</evidence>
<dbReference type="PROSITE" id="PS51332">
    <property type="entry name" value="B12_BINDING"/>
    <property type="match status" value="1"/>
</dbReference>
<dbReference type="AlphaFoldDB" id="D9SGK1"/>
<dbReference type="eggNOG" id="COG5012">
    <property type="taxonomic scope" value="Bacteria"/>
</dbReference>
<dbReference type="InterPro" id="IPR052024">
    <property type="entry name" value="Methanogen_methyltrans"/>
</dbReference>
<protein>
    <submittedName>
        <fullName evidence="2">Uroporphyrinogen decarboxylase (URO-D)</fullName>
    </submittedName>
</protein>
<dbReference type="GO" id="GO:0006779">
    <property type="term" value="P:porphyrin-containing compound biosynthetic process"/>
    <property type="evidence" value="ECO:0007669"/>
    <property type="project" value="InterPro"/>
</dbReference>
<sequence>MLDEVIKSYNEAVMDTDRTRALQVVADAIEQGLTPEDIVFKVVIPGMDLMVKALSEGFDTNLAQHFMTSQIAADVTEKMLLLFKVPPEITGRVVIGTAAGDLHTLGKRIVIGCLKAQMIEVTDLGVNVPAERFVDEAVARGAQVIGVSAMMVHTARGENGALKVRKILKARGLERKIKLVVGGAPFRYDADLYKLVQADAWAENGVSALKVIMDCIAEVKAITSMDRLLAAANGKILDHIPVFCNLLDQGARELGLSIEEYFSKGEHVAEAQLKMLEKFGHDNVWSLFYVGREAELFGCKKIRYATDGPPNVEDYIIQSYEDIANLQVPDDISTHPAFAETAKCLEILKREVGGKVPICAYLTASMSLPAILMSMEKWMELLMIGDPAVRDMLLEKCSDFFRKEIEAYRRAGADVLVYADPYGSTDIIPMKLFKELSLKWIKRDLEPGGLDGVVYYVGGARLNSVVDEVIREVGITTYYPGPLDNITDSMRLIGDRALCAGVINDIKLLDWTPDEVRSEVKRIVQGGLAEGKKLFFGTVVMPYGIPEENIKAMIAAAKEYGRI</sequence>
<dbReference type="SUPFAM" id="SSF51726">
    <property type="entry name" value="UROD/MetE-like"/>
    <property type="match status" value="1"/>
</dbReference>
<dbReference type="CDD" id="cd03465">
    <property type="entry name" value="URO-D_like"/>
    <property type="match status" value="1"/>
</dbReference>
<dbReference type="KEGG" id="gca:Galf_1632"/>
<keyword evidence="3" id="KW-1185">Reference proteome</keyword>
<dbReference type="STRING" id="395494.Galf_1632"/>